<dbReference type="OrthoDB" id="9803988at2"/>
<dbReference type="InterPro" id="IPR000914">
    <property type="entry name" value="SBP_5_dom"/>
</dbReference>
<dbReference type="GO" id="GO:1904680">
    <property type="term" value="F:peptide transmembrane transporter activity"/>
    <property type="evidence" value="ECO:0007669"/>
    <property type="project" value="TreeGrafter"/>
</dbReference>
<evidence type="ECO:0000313" key="6">
    <source>
        <dbReference type="Proteomes" id="UP000216991"/>
    </source>
</evidence>
<gene>
    <name evidence="5" type="ORF">CHU93_13255</name>
</gene>
<evidence type="ECO:0000313" key="5">
    <source>
        <dbReference type="EMBL" id="OYQ25692.1"/>
    </source>
</evidence>
<dbReference type="Proteomes" id="UP000216991">
    <property type="component" value="Unassembled WGS sequence"/>
</dbReference>
<feature type="chain" id="PRO_5012558734" description="Solute-binding protein family 5 domain-containing protein" evidence="3">
    <location>
        <begin position="23"/>
        <end position="472"/>
    </location>
</feature>
<dbReference type="EMBL" id="NOXT01000121">
    <property type="protein sequence ID" value="OYQ25692.1"/>
    <property type="molecule type" value="Genomic_DNA"/>
</dbReference>
<sequence length="472" mass="49164">MSAMLRVAVPLLLLLLAGCSSGPPGGTLAVAVAGDGPDAAAMADHLAAEASEATLITRGAGGELAPGLATSWRFLDSGSDLILRLAPVRWPAKSGQGRELAARDVVLSLARTPRRHRPALAAAGLSARGTTRAPIARVVELLPRPATPHLLDWLAEPALAVRDRRGRPFPGPYAATRNGAGWQLERRSDAEQPAARAARISLAPLPVATAVREFAEGRRKLVLGAGLAGLGAVRASGQGRAIRIEPVDGVIGLALRPGGVLADARLRRAIWLAADGGPLANRVALSALAPQRRLWPQLPPADDDRARPMAARRALAQALLAEAGHGLDQPLKLRLALPPGADWPILAEALATSLAPIGISLAIAPADRADLLLVEHVAPVPDVLAHLARWRCGQVRPCNPAADRLLAQAAAAGNDPARRLALAAAAEAQLQVDPAFVPLLRPVRWALVADRLSGFQANRLGRHPLGRVAIGE</sequence>
<comment type="similarity">
    <text evidence="2">Belongs to the bacterial solute-binding protein 5 family.</text>
</comment>
<feature type="domain" description="Solute-binding protein family 5" evidence="4">
    <location>
        <begin position="63"/>
        <end position="368"/>
    </location>
</feature>
<organism evidence="5 6">
    <name type="scientific">Sandarakinorhabdus cyanobacteriorum</name>
    <dbReference type="NCBI Taxonomy" id="1981098"/>
    <lineage>
        <taxon>Bacteria</taxon>
        <taxon>Pseudomonadati</taxon>
        <taxon>Pseudomonadota</taxon>
        <taxon>Alphaproteobacteria</taxon>
        <taxon>Sphingomonadales</taxon>
        <taxon>Sphingosinicellaceae</taxon>
        <taxon>Sandarakinorhabdus</taxon>
    </lineage>
</organism>
<dbReference type="PROSITE" id="PS51257">
    <property type="entry name" value="PROKAR_LIPOPROTEIN"/>
    <property type="match status" value="1"/>
</dbReference>
<dbReference type="GO" id="GO:0015833">
    <property type="term" value="P:peptide transport"/>
    <property type="evidence" value="ECO:0007669"/>
    <property type="project" value="TreeGrafter"/>
</dbReference>
<evidence type="ECO:0000256" key="1">
    <source>
        <dbReference type="ARBA" id="ARBA00004418"/>
    </source>
</evidence>
<proteinExistence type="inferred from homology"/>
<evidence type="ECO:0000256" key="2">
    <source>
        <dbReference type="ARBA" id="ARBA00005695"/>
    </source>
</evidence>
<dbReference type="AlphaFoldDB" id="A0A255Y8Y3"/>
<evidence type="ECO:0000259" key="4">
    <source>
        <dbReference type="Pfam" id="PF00496"/>
    </source>
</evidence>
<name>A0A255Y8Y3_9SPHN</name>
<protein>
    <recommendedName>
        <fullName evidence="4">Solute-binding protein family 5 domain-containing protein</fullName>
    </recommendedName>
</protein>
<reference evidence="5 6" key="1">
    <citation type="submission" date="2017-07" db="EMBL/GenBank/DDBJ databases">
        <title>Sandarakinorhabdus cyanobacteriorum sp. nov., a novel bacterium isolated from cyanobacterial aggregates in a eutrophic lake.</title>
        <authorList>
            <person name="Cai H."/>
        </authorList>
    </citation>
    <scope>NUCLEOTIDE SEQUENCE [LARGE SCALE GENOMIC DNA]</scope>
    <source>
        <strain evidence="5 6">TH057</strain>
    </source>
</reference>
<dbReference type="Pfam" id="PF00496">
    <property type="entry name" value="SBP_bac_5"/>
    <property type="match status" value="1"/>
</dbReference>
<keyword evidence="3" id="KW-0732">Signal</keyword>
<dbReference type="InterPro" id="IPR039424">
    <property type="entry name" value="SBP_5"/>
</dbReference>
<dbReference type="Gene3D" id="3.90.76.10">
    <property type="entry name" value="Dipeptide-binding Protein, Domain 1"/>
    <property type="match status" value="1"/>
</dbReference>
<evidence type="ECO:0000256" key="3">
    <source>
        <dbReference type="SAM" id="SignalP"/>
    </source>
</evidence>
<keyword evidence="6" id="KW-1185">Reference proteome</keyword>
<dbReference type="Gene3D" id="3.10.105.10">
    <property type="entry name" value="Dipeptide-binding Protein, Domain 3"/>
    <property type="match status" value="1"/>
</dbReference>
<dbReference type="PANTHER" id="PTHR30290">
    <property type="entry name" value="PERIPLASMIC BINDING COMPONENT OF ABC TRANSPORTER"/>
    <property type="match status" value="1"/>
</dbReference>
<comment type="subcellular location">
    <subcellularLocation>
        <location evidence="1">Periplasm</location>
    </subcellularLocation>
</comment>
<feature type="signal peptide" evidence="3">
    <location>
        <begin position="1"/>
        <end position="22"/>
    </location>
</feature>
<dbReference type="SUPFAM" id="SSF53850">
    <property type="entry name" value="Periplasmic binding protein-like II"/>
    <property type="match status" value="1"/>
</dbReference>
<accession>A0A255Y8Y3</accession>
<comment type="caution">
    <text evidence="5">The sequence shown here is derived from an EMBL/GenBank/DDBJ whole genome shotgun (WGS) entry which is preliminary data.</text>
</comment>